<evidence type="ECO:0000313" key="2">
    <source>
        <dbReference type="EMBL" id="CAE2283764.1"/>
    </source>
</evidence>
<dbReference type="PANTHER" id="PTHR15020">
    <property type="entry name" value="FLAVIN REDUCTASE-RELATED"/>
    <property type="match status" value="1"/>
</dbReference>
<sequence>MSNQVTDKVAVVLGARGGTGKQLVHRLSENPAFKKIRAVVRDASAVDPASIFPADDRIETLSGDVTKPDSLRAAFEGATHIFNVTSGSLSRSGAVVAAVDRDGVGATAALAAEVCGSGLERYLLVSSQLVHNSNKWNPIRVMLNNMATGPFASKGLMDLKWEGEEKLRHCDPCVPYTIVRPGRLGDGPLGSTSVIVGQTNANYDSGNATTRADLAAACVAAALAENTLNTTFELSTAKAESSDSVAEGKTLPVPEDIFSDLKPRYLENHTS</sequence>
<dbReference type="AlphaFoldDB" id="A0A7S4K4K1"/>
<dbReference type="PANTHER" id="PTHR15020:SF11">
    <property type="entry name" value="OS06G0360300 PROTEIN"/>
    <property type="match status" value="1"/>
</dbReference>
<dbReference type="Gene3D" id="3.40.50.720">
    <property type="entry name" value="NAD(P)-binding Rossmann-like Domain"/>
    <property type="match status" value="1"/>
</dbReference>
<dbReference type="Pfam" id="PF13460">
    <property type="entry name" value="NAD_binding_10"/>
    <property type="match status" value="1"/>
</dbReference>
<protein>
    <recommendedName>
        <fullName evidence="1">NAD(P)-binding domain-containing protein</fullName>
    </recommendedName>
</protein>
<dbReference type="EMBL" id="HBKQ01057275">
    <property type="protein sequence ID" value="CAE2283764.1"/>
    <property type="molecule type" value="Transcribed_RNA"/>
</dbReference>
<proteinExistence type="predicted"/>
<accession>A0A7S4K4K1</accession>
<evidence type="ECO:0000259" key="1">
    <source>
        <dbReference type="Pfam" id="PF13460"/>
    </source>
</evidence>
<reference evidence="2" key="1">
    <citation type="submission" date="2021-01" db="EMBL/GenBank/DDBJ databases">
        <authorList>
            <person name="Corre E."/>
            <person name="Pelletier E."/>
            <person name="Niang G."/>
            <person name="Scheremetjew M."/>
            <person name="Finn R."/>
            <person name="Kale V."/>
            <person name="Holt S."/>
            <person name="Cochrane G."/>
            <person name="Meng A."/>
            <person name="Brown T."/>
            <person name="Cohen L."/>
        </authorList>
    </citation>
    <scope>NUCLEOTIDE SEQUENCE</scope>
    <source>
        <strain evidence="2">Isolate 1302-5</strain>
    </source>
</reference>
<feature type="domain" description="NAD(P)-binding" evidence="1">
    <location>
        <begin position="14"/>
        <end position="222"/>
    </location>
</feature>
<dbReference type="InterPro" id="IPR016040">
    <property type="entry name" value="NAD(P)-bd_dom"/>
</dbReference>
<dbReference type="SUPFAM" id="SSF51735">
    <property type="entry name" value="NAD(P)-binding Rossmann-fold domains"/>
    <property type="match status" value="1"/>
</dbReference>
<gene>
    <name evidence="2" type="ORF">OAUR00152_LOCUS39149</name>
</gene>
<name>A0A7S4K4K1_9STRA</name>
<organism evidence="2">
    <name type="scientific">Odontella aurita</name>
    <dbReference type="NCBI Taxonomy" id="265563"/>
    <lineage>
        <taxon>Eukaryota</taxon>
        <taxon>Sar</taxon>
        <taxon>Stramenopiles</taxon>
        <taxon>Ochrophyta</taxon>
        <taxon>Bacillariophyta</taxon>
        <taxon>Mediophyceae</taxon>
        <taxon>Biddulphiophycidae</taxon>
        <taxon>Eupodiscales</taxon>
        <taxon>Odontellaceae</taxon>
        <taxon>Odontella</taxon>
    </lineage>
</organism>
<dbReference type="InterPro" id="IPR036291">
    <property type="entry name" value="NAD(P)-bd_dom_sf"/>
</dbReference>